<dbReference type="Proteomes" id="UP000549765">
    <property type="component" value="Unassembled WGS sequence"/>
</dbReference>
<evidence type="ECO:0000256" key="1">
    <source>
        <dbReference type="ARBA" id="ARBA00022729"/>
    </source>
</evidence>
<dbReference type="EMBL" id="JAAXPN010000001">
    <property type="protein sequence ID" value="NKZ23431.1"/>
    <property type="molecule type" value="Genomic_DNA"/>
</dbReference>
<organism evidence="2 3">
    <name type="scientific">Periweissella fabalis</name>
    <dbReference type="NCBI Taxonomy" id="1070421"/>
    <lineage>
        <taxon>Bacteria</taxon>
        <taxon>Bacillati</taxon>
        <taxon>Bacillota</taxon>
        <taxon>Bacilli</taxon>
        <taxon>Lactobacillales</taxon>
        <taxon>Lactobacillaceae</taxon>
        <taxon>Periweissella</taxon>
    </lineage>
</organism>
<dbReference type="AlphaFoldDB" id="A0A7X6N0F8"/>
<sequence>MNMTTNNTKTHFKMYKSGKQWLYVSITTFGCSEVNKLDYFYLVTRRHWLDFS</sequence>
<accession>A0A7X6N0F8</accession>
<reference evidence="2 3" key="1">
    <citation type="submission" date="2020-04" db="EMBL/GenBank/DDBJ databases">
        <title>MicrobeNet Type strains.</title>
        <authorList>
            <person name="Nicholson A.C."/>
        </authorList>
    </citation>
    <scope>NUCLEOTIDE SEQUENCE [LARGE SCALE GENOMIC DNA]</scope>
    <source>
        <strain evidence="2 3">CCUG 61472</strain>
    </source>
</reference>
<keyword evidence="3" id="KW-1185">Reference proteome</keyword>
<dbReference type="InterPro" id="IPR022263">
    <property type="entry name" value="KxYKxGKxW"/>
</dbReference>
<evidence type="ECO:0000313" key="3">
    <source>
        <dbReference type="Proteomes" id="UP000549765"/>
    </source>
</evidence>
<protein>
    <submittedName>
        <fullName evidence="2">KxYKxGKxW signal peptide domain-containing protein</fullName>
    </submittedName>
</protein>
<comment type="caution">
    <text evidence="2">The sequence shown here is derived from an EMBL/GenBank/DDBJ whole genome shotgun (WGS) entry which is preliminary data.</text>
</comment>
<name>A0A7X6N0F8_9LACO</name>
<dbReference type="NCBIfam" id="TIGR03715">
    <property type="entry name" value="KxYKxGKxW"/>
    <property type="match status" value="1"/>
</dbReference>
<evidence type="ECO:0000313" key="2">
    <source>
        <dbReference type="EMBL" id="NKZ23431.1"/>
    </source>
</evidence>
<proteinExistence type="predicted"/>
<keyword evidence="1" id="KW-0732">Signal</keyword>
<gene>
    <name evidence="2" type="ORF">HF964_01225</name>
</gene>
<dbReference type="Pfam" id="PF19258">
    <property type="entry name" value="KxYKxGKxW_sig"/>
    <property type="match status" value="1"/>
</dbReference>